<organism evidence="2 3">
    <name type="scientific">Phocaeicola vulgatus str. 3975 RP4</name>
    <dbReference type="NCBI Taxonomy" id="1339352"/>
    <lineage>
        <taxon>Bacteria</taxon>
        <taxon>Pseudomonadati</taxon>
        <taxon>Bacteroidota</taxon>
        <taxon>Bacteroidia</taxon>
        <taxon>Bacteroidales</taxon>
        <taxon>Bacteroidaceae</taxon>
        <taxon>Phocaeicola</taxon>
    </lineage>
</organism>
<evidence type="ECO:0000259" key="1">
    <source>
        <dbReference type="Pfam" id="PF10543"/>
    </source>
</evidence>
<dbReference type="Pfam" id="PF10543">
    <property type="entry name" value="ORF6N"/>
    <property type="match status" value="1"/>
</dbReference>
<comment type="caution">
    <text evidence="2">The sequence shown here is derived from an EMBL/GenBank/DDBJ whole genome shotgun (WGS) entry which is preliminary data.</text>
</comment>
<feature type="domain" description="KilA-N DNA-binding" evidence="1">
    <location>
        <begin position="16"/>
        <end position="100"/>
    </location>
</feature>
<sequence length="186" mass="21548">MENNKEIIHESEVKELIIELRGEKVLIDRDVAKLYGVETKRINEAVKNNRDKFPNGYMFSLQVSEKQQLVENFDRFSSLKHSPVEPKAFTEKGLYMLATILRSPRATATTFAIIESFFKLRTLVRNVNIMATEYDEEKRKSLVQRSGELLNELLTDEGDITETESSIELNLYALKMKRTVKRTKKG</sequence>
<dbReference type="RefSeq" id="WP_005844124.1">
    <property type="nucleotide sequence ID" value="NZ_JNHM01000031.1"/>
</dbReference>
<dbReference type="Proteomes" id="UP000027661">
    <property type="component" value="Unassembled WGS sequence"/>
</dbReference>
<evidence type="ECO:0000313" key="3">
    <source>
        <dbReference type="Proteomes" id="UP000027661"/>
    </source>
</evidence>
<dbReference type="AlphaFoldDB" id="A0A069SNN4"/>
<evidence type="ECO:0000313" key="2">
    <source>
        <dbReference type="EMBL" id="KDS53242.1"/>
    </source>
</evidence>
<accession>A0A069SNN4</accession>
<proteinExistence type="predicted"/>
<name>A0A069SNN4_PHOVU</name>
<dbReference type="InterPro" id="IPR018873">
    <property type="entry name" value="KilA-N_DNA-bd_domain"/>
</dbReference>
<gene>
    <name evidence="2" type="ORF">M099_2552</name>
</gene>
<dbReference type="PATRIC" id="fig|1339352.3.peg.2449"/>
<dbReference type="EMBL" id="JNHM01000031">
    <property type="protein sequence ID" value="KDS53242.1"/>
    <property type="molecule type" value="Genomic_DNA"/>
</dbReference>
<reference evidence="2 3" key="1">
    <citation type="submission" date="2014-04" db="EMBL/GenBank/DDBJ databases">
        <authorList>
            <person name="Sears C."/>
            <person name="Carroll K."/>
            <person name="Sack B.R."/>
            <person name="Qadri F."/>
            <person name="Myers L.L."/>
            <person name="Chung G.-T."/>
            <person name="Escheverria P."/>
            <person name="Fraser C.M."/>
            <person name="Sadzewicz L."/>
            <person name="Shefchek K.A."/>
            <person name="Tallon L."/>
            <person name="Das S.P."/>
            <person name="Daugherty S."/>
            <person name="Mongodin E.F."/>
        </authorList>
    </citation>
    <scope>NUCLEOTIDE SEQUENCE [LARGE SCALE GENOMIC DNA]</scope>
    <source>
        <strain evidence="2 3">3975 RP4</strain>
    </source>
</reference>
<protein>
    <recommendedName>
        <fullName evidence="1">KilA-N DNA-binding domain-containing protein</fullName>
    </recommendedName>
</protein>
<dbReference type="GeneID" id="5302078"/>